<dbReference type="Proteomes" id="UP000054093">
    <property type="component" value="Unassembled WGS sequence"/>
</dbReference>
<comment type="pathway">
    <text evidence="1 4">Quinol/quinone metabolism; menaquinone biosynthesis.</text>
</comment>
<dbReference type="UniPathway" id="UPA00079"/>
<accession>E7G343</accession>
<sequence length="291" mass="33306">MKSRSLKMLSIAHSPDADDIFMFYALAFGWVDFPKPFIHHALDIETLNTEALKGTHAISAVSFALYPLIKDQYALLECATSFGEGYGPKLVRLKNKPLKKNFKVALSGRYTTNAMLFRLYYPQARIVYKNFLDIEKAVLNSEVDAGVLIHESILDFHADLVVEKEMWEIWCTLSDSTLPLPLGCMILRRSIPLLQAIFMQEALSKAIKIALKHQNLLSQMLLERQLLRVEKDQLNTYLKMYANESACKLDSKQQAGIDKLFEIGFKHGLYNEWISCVDHCIPTDYKHLRLS</sequence>
<dbReference type="Gene3D" id="3.40.190.10">
    <property type="entry name" value="Periplasmic binding protein-like II"/>
    <property type="match status" value="2"/>
</dbReference>
<reference evidence="5 6" key="1">
    <citation type="journal article" date="2011" name="Vet. Res.">
        <title>Genome sequence of Helicobacter suis supports its role in gastric pathology.</title>
        <authorList>
            <person name="Vermoote M."/>
            <person name="Vandekerckhove T.T."/>
            <person name="Flahou B."/>
            <person name="Pasmans F."/>
            <person name="Smet A."/>
            <person name="De Groote D."/>
            <person name="Van Criekinge W."/>
            <person name="Ducatelle R."/>
            <person name="Haesebrouck F."/>
        </authorList>
    </citation>
    <scope>NUCLEOTIDE SEQUENCE [LARGE SCALE GENOMIC DNA]</scope>
    <source>
        <strain evidence="5 6">HS5</strain>
    </source>
</reference>
<dbReference type="AlphaFoldDB" id="E7G343"/>
<dbReference type="InterPro" id="IPR003773">
    <property type="entry name" value="Menaquinone_biosynth"/>
</dbReference>
<comment type="similarity">
    <text evidence="4">Belongs to the MqnA/MqnD family. MqnD subfamily.</text>
</comment>
<dbReference type="EMBL" id="ADHO01000059">
    <property type="protein sequence ID" value="EFX42204.1"/>
    <property type="molecule type" value="Genomic_DNA"/>
</dbReference>
<evidence type="ECO:0000313" key="5">
    <source>
        <dbReference type="EMBL" id="EFX42204.1"/>
    </source>
</evidence>
<evidence type="ECO:0000313" key="6">
    <source>
        <dbReference type="Proteomes" id="UP000054093"/>
    </source>
</evidence>
<comment type="caution">
    <text evidence="4">Lacks conserved residue(s) required for the propagation of feature annotation.</text>
</comment>
<organism evidence="5 6">
    <name type="scientific">Helicobacter suis HS5</name>
    <dbReference type="NCBI Taxonomy" id="710394"/>
    <lineage>
        <taxon>Bacteria</taxon>
        <taxon>Pseudomonadati</taxon>
        <taxon>Campylobacterota</taxon>
        <taxon>Epsilonproteobacteria</taxon>
        <taxon>Campylobacterales</taxon>
        <taxon>Helicobacteraceae</taxon>
        <taxon>Helicobacter</taxon>
    </lineage>
</organism>
<feature type="active site" description="Proton acceptor" evidence="4">
    <location>
        <position position="150"/>
    </location>
</feature>
<evidence type="ECO:0000256" key="2">
    <source>
        <dbReference type="ARBA" id="ARBA00022428"/>
    </source>
</evidence>
<comment type="caution">
    <text evidence="5">The sequence shown here is derived from an EMBL/GenBank/DDBJ whole genome shotgun (WGS) entry which is preliminary data.</text>
</comment>
<evidence type="ECO:0000256" key="4">
    <source>
        <dbReference type="HAMAP-Rule" id="MF_00996"/>
    </source>
</evidence>
<gene>
    <name evidence="4" type="primary">mqnD</name>
    <name evidence="5" type="ORF">HSUHS5_0351</name>
</gene>
<dbReference type="SUPFAM" id="SSF53850">
    <property type="entry name" value="Periplasmic binding protein-like II"/>
    <property type="match status" value="1"/>
</dbReference>
<dbReference type="PANTHER" id="PTHR37167:SF1">
    <property type="entry name" value="1,4-DIHYDROXY-6-NAPHTOATE SYNTHASE"/>
    <property type="match status" value="1"/>
</dbReference>
<dbReference type="PANTHER" id="PTHR37167">
    <property type="entry name" value="1,4-DIHYDROXY-6-NAPHTOATE SYNTHASE"/>
    <property type="match status" value="1"/>
</dbReference>
<dbReference type="Pfam" id="PF02621">
    <property type="entry name" value="VitK2_biosynth"/>
    <property type="match status" value="1"/>
</dbReference>
<comment type="function">
    <text evidence="4">Catalyzes the conversion of cyclic dehypoxanthine futalosine (cyclic DHFL) into 1,4-dihydroxy-6-naphthoate, a step in the biosynthesis of menaquinone (MK, vitamin K2).</text>
</comment>
<comment type="catalytic activity">
    <reaction evidence="4">
        <text>cyclic dehypoxanthinylfutalosinate = 1,4-dihydroxy-6-naphthoate + dihydroxyacetone</text>
        <dbReference type="Rhea" id="RHEA:33087"/>
        <dbReference type="ChEBI" id="CHEBI:16016"/>
        <dbReference type="ChEBI" id="CHEBI:64254"/>
        <dbReference type="ChEBI" id="CHEBI:64270"/>
        <dbReference type="EC" id="4.1.99.29"/>
    </reaction>
</comment>
<dbReference type="GO" id="GO:0009234">
    <property type="term" value="P:menaquinone biosynthetic process"/>
    <property type="evidence" value="ECO:0007669"/>
    <property type="project" value="UniProtKB-UniRule"/>
</dbReference>
<dbReference type="InterPro" id="IPR030869">
    <property type="entry name" value="MqnD"/>
</dbReference>
<dbReference type="GO" id="GO:0016830">
    <property type="term" value="F:carbon-carbon lyase activity"/>
    <property type="evidence" value="ECO:0007669"/>
    <property type="project" value="UniProtKB-UniRule"/>
</dbReference>
<keyword evidence="3 4" id="KW-0456">Lyase</keyword>
<dbReference type="EC" id="4.1.99.29" evidence="4"/>
<protein>
    <recommendedName>
        <fullName evidence="4">1,4-dihydroxy-6-naphtoate synthase</fullName>
        <ecNumber evidence="4">4.1.99.29</ecNumber>
    </recommendedName>
    <alternativeName>
        <fullName evidence="4">Menaquinone biosynthetic enzyme MqnD</fullName>
    </alternativeName>
</protein>
<evidence type="ECO:0000256" key="3">
    <source>
        <dbReference type="ARBA" id="ARBA00023239"/>
    </source>
</evidence>
<proteinExistence type="inferred from homology"/>
<name>E7G343_9HELI</name>
<keyword evidence="2 4" id="KW-0474">Menaquinone biosynthesis</keyword>
<dbReference type="HAMAP" id="MF_00996">
    <property type="entry name" value="MqnD"/>
    <property type="match status" value="1"/>
</dbReference>
<evidence type="ECO:0000256" key="1">
    <source>
        <dbReference type="ARBA" id="ARBA00004863"/>
    </source>
</evidence>